<sequence>MKSRTLAAGIAGLSVFSAGAPFVMAAPVQHASSHLATHTTTVTLSGKQLMKVNCTVANDPNSGRPTSWLPAMSMESILRQLGIDAHFVPGVNQLVLNMPLGYTVPSNLQVPYHAPKSGQFVIFVNSKSIAYPPTLASSSMPDVPVYYVMEALRALGVSSRWTGSTWAFANKVSVQPAASMPGNVNQTFSLTLSNEPSGSAAGLPTPPVPPNPAVTVQLPMNALLTRTSQSLSGASETTPMEDYVQTGRATYTVNKPIAQVEAWFKAAYTAQGFTVSGSGSSGNFKTGAYVESQSFIPTKQQSGQKEQVTMSYETLGANQTKVEYWVYDIVVPERPSSSQMATGATSMDVKITTTQTQNGNGGAVGTSDTGSPTTATYTVNNAQAINAVIAAINGLTTIDPPGVSSGGPMVSNTSTAKLSFNYPDGRTITVTAVKRGLAYGDVIVDGIPLKDSKGTVWSAMQQAIQQSAQK</sequence>
<protein>
    <recommendedName>
        <fullName evidence="4">Copper amine oxidase-like N-terminal domain-containing protein</fullName>
    </recommendedName>
</protein>
<dbReference type="AlphaFoldDB" id="A0A9X7W1M1"/>
<accession>A0A9X7W1M1</accession>
<feature type="chain" id="PRO_5040923303" description="Copper amine oxidase-like N-terminal domain-containing protein" evidence="1">
    <location>
        <begin position="26"/>
        <end position="470"/>
    </location>
</feature>
<evidence type="ECO:0000256" key="1">
    <source>
        <dbReference type="SAM" id="SignalP"/>
    </source>
</evidence>
<organism evidence="2 3">
    <name type="scientific">Alicyclobacillus mengziensis</name>
    <dbReference type="NCBI Taxonomy" id="2931921"/>
    <lineage>
        <taxon>Bacteria</taxon>
        <taxon>Bacillati</taxon>
        <taxon>Bacillota</taxon>
        <taxon>Bacilli</taxon>
        <taxon>Bacillales</taxon>
        <taxon>Alicyclobacillaceae</taxon>
        <taxon>Alicyclobacillus</taxon>
    </lineage>
</organism>
<gene>
    <name evidence="2" type="ORF">JZ786_06190</name>
</gene>
<name>A0A9X7W1M1_9BACL</name>
<dbReference type="Proteomes" id="UP000663505">
    <property type="component" value="Chromosome"/>
</dbReference>
<dbReference type="RefSeq" id="WP_206657901.1">
    <property type="nucleotide sequence ID" value="NZ_CP071182.1"/>
</dbReference>
<evidence type="ECO:0000313" key="2">
    <source>
        <dbReference type="EMBL" id="QSO48570.1"/>
    </source>
</evidence>
<dbReference type="EMBL" id="CP071182">
    <property type="protein sequence ID" value="QSO48570.1"/>
    <property type="molecule type" value="Genomic_DNA"/>
</dbReference>
<keyword evidence="1" id="KW-0732">Signal</keyword>
<keyword evidence="3" id="KW-1185">Reference proteome</keyword>
<feature type="signal peptide" evidence="1">
    <location>
        <begin position="1"/>
        <end position="25"/>
    </location>
</feature>
<proteinExistence type="predicted"/>
<reference evidence="2 3" key="1">
    <citation type="submission" date="2021-02" db="EMBL/GenBank/DDBJ databases">
        <title>Alicyclobacillus curvatus sp. nov. and Alicyclobacillus mengziensis sp. nov., two acidophilic bacteria isolated from acid mine drainage.</title>
        <authorList>
            <person name="Huang Y."/>
        </authorList>
    </citation>
    <scope>NUCLEOTIDE SEQUENCE [LARGE SCALE GENOMIC DNA]</scope>
    <source>
        <strain evidence="2 3">S30H14</strain>
    </source>
</reference>
<evidence type="ECO:0008006" key="4">
    <source>
        <dbReference type="Google" id="ProtNLM"/>
    </source>
</evidence>
<evidence type="ECO:0000313" key="3">
    <source>
        <dbReference type="Proteomes" id="UP000663505"/>
    </source>
</evidence>
<dbReference type="KEGG" id="afx:JZ786_06190"/>